<name>A0A9W8HWL8_9FUNG</name>
<dbReference type="InterPro" id="IPR001433">
    <property type="entry name" value="OxRdtase_FAD/NAD-bd"/>
</dbReference>
<sequence>MSHKHTAVEEARSDIREHAQATVSDLGSLAQEVSGGNELRDMLIRAAKQTATLDASIKEAQQSLTVSQSAAVRLALRVDNINEQWKSLPKTIDVVKVASADILPLGMAGSDGDRRLLVLYGSQTGYAQDSAHRIARQGWRRHFSVRVQAMDQVDKTEVFTATCPVIFVCSTTGQGEEPDNMKRFWRFLLRKSIPHDALDGLSFAVFGLGDSSYQRFNFPAKRLFRRLQQLGASPIIARGDGDDQHYLGIDGALDPWLEKLWDALLLRYPLPEPIVPDSVVPDPSFDVAFISNGHPASFDRVPEPEGSFSARLVAADRLTARDHFQDVRHFQFELDDQGSLPEWGPGDCAVLRPESLAPDVNRFLERMGWTESADLPLSISARDTSDFPCWIPACTTLRWLFTHYFDVMAVPRRSFFEMLYYFSEYENEKERLHEFSSTEGQDELQTYCMRPRRTILEVLDDLPHSRVPVEYIFDVFPPIAERSFSISSASAVTPTLVDLTVAIVNYNTIMQAPRVGVCTKWLAQMPLTHNVQLRFAKGTMRLPIDNSTPIIMVGPGTGIAAFMSFMYKRCSDGANANYLFFGCRNESKDFLYQKQLEKWVAEGSLHLFCAFSRDQEGQKVYVQQRIREHGDLVWALINDLGATIFVSGNANRMPDDVRQAFIDVVKSHADIDEDAASLYIQSMVKSRRYQEECWY</sequence>
<keyword evidence="4 9" id="KW-0285">Flavoprotein</keyword>
<feature type="binding site" evidence="9">
    <location>
        <position position="694"/>
    </location>
    <ligand>
        <name>FAD</name>
        <dbReference type="ChEBI" id="CHEBI:57692"/>
    </ligand>
</feature>
<dbReference type="Gene3D" id="3.40.50.80">
    <property type="entry name" value="Nucleotide-binding domain of ferredoxin-NADP reductase (FNR) module"/>
    <property type="match status" value="1"/>
</dbReference>
<protein>
    <recommendedName>
        <fullName evidence="9">NADPH-dependent diflavin oxidoreductase 1</fullName>
        <ecNumber evidence="9">1.18.1.-</ecNumber>
    </recommendedName>
    <alternativeName>
        <fullName evidence="9">NADPH-dependent FMN and FAD-containing oxidoreductase</fullName>
    </alternativeName>
</protein>
<dbReference type="GO" id="GO:0005634">
    <property type="term" value="C:nucleus"/>
    <property type="evidence" value="ECO:0007669"/>
    <property type="project" value="UniProtKB-ARBA"/>
</dbReference>
<dbReference type="SUPFAM" id="SSF63380">
    <property type="entry name" value="Riboflavin synthase domain-like"/>
    <property type="match status" value="1"/>
</dbReference>
<comment type="similarity">
    <text evidence="9">Belongs to the NADPH-dependent diflavin oxidoreductase NDOR1 family.</text>
</comment>
<dbReference type="InterPro" id="IPR001709">
    <property type="entry name" value="Flavoprot_Pyr_Nucl_cyt_Rdtase"/>
</dbReference>
<evidence type="ECO:0000256" key="5">
    <source>
        <dbReference type="ARBA" id="ARBA00022643"/>
    </source>
</evidence>
<feature type="domain" description="FAD-binding FR-type" evidence="11">
    <location>
        <begin position="305"/>
        <end position="543"/>
    </location>
</feature>
<dbReference type="GO" id="GO:0016651">
    <property type="term" value="F:oxidoreductase activity, acting on NAD(P)H"/>
    <property type="evidence" value="ECO:0007669"/>
    <property type="project" value="UniProtKB-UniRule"/>
</dbReference>
<feature type="binding site" evidence="9">
    <location>
        <begin position="619"/>
        <end position="623"/>
    </location>
    <ligand>
        <name>NADP(+)</name>
        <dbReference type="ChEBI" id="CHEBI:58349"/>
    </ligand>
</feature>
<comment type="cofactor">
    <cofactor evidence="2 9">
        <name>FAD</name>
        <dbReference type="ChEBI" id="CHEBI:57692"/>
    </cofactor>
</comment>
<dbReference type="Pfam" id="PF00175">
    <property type="entry name" value="NAD_binding_1"/>
    <property type="match status" value="1"/>
</dbReference>
<dbReference type="PROSITE" id="PS50902">
    <property type="entry name" value="FLAVODOXIN_LIKE"/>
    <property type="match status" value="1"/>
</dbReference>
<feature type="binding site" evidence="9">
    <location>
        <begin position="170"/>
        <end position="173"/>
    </location>
    <ligand>
        <name>FMN</name>
        <dbReference type="ChEBI" id="CHEBI:58210"/>
    </ligand>
</feature>
<dbReference type="HAMAP" id="MF_03178">
    <property type="entry name" value="NDOR1"/>
    <property type="match status" value="1"/>
</dbReference>
<dbReference type="Proteomes" id="UP001140094">
    <property type="component" value="Unassembled WGS sequence"/>
</dbReference>
<feature type="binding site" evidence="9">
    <location>
        <position position="452"/>
    </location>
    <ligand>
        <name>FAD</name>
        <dbReference type="ChEBI" id="CHEBI:57692"/>
    </ligand>
</feature>
<dbReference type="PANTHER" id="PTHR19384:SF10">
    <property type="entry name" value="NADPH-DEPENDENT DIFLAVIN OXIDOREDUCTASE 1"/>
    <property type="match status" value="1"/>
</dbReference>
<dbReference type="PROSITE" id="PS51384">
    <property type="entry name" value="FAD_FR"/>
    <property type="match status" value="1"/>
</dbReference>
<organism evidence="12 13">
    <name type="scientific">Coemansia guatemalensis</name>
    <dbReference type="NCBI Taxonomy" id="2761395"/>
    <lineage>
        <taxon>Eukaryota</taxon>
        <taxon>Fungi</taxon>
        <taxon>Fungi incertae sedis</taxon>
        <taxon>Zoopagomycota</taxon>
        <taxon>Kickxellomycotina</taxon>
        <taxon>Kickxellomycetes</taxon>
        <taxon>Kickxellales</taxon>
        <taxon>Kickxellaceae</taxon>
        <taxon>Coemansia</taxon>
    </lineage>
</organism>
<comment type="cofactor">
    <cofactor evidence="1 9">
        <name>FMN</name>
        <dbReference type="ChEBI" id="CHEBI:58210"/>
    </cofactor>
</comment>
<keyword evidence="9" id="KW-0496">Mitochondrion</keyword>
<dbReference type="FunFam" id="3.40.50.360:FF:000015">
    <property type="entry name" value="NADPH-dependent diflavin oxidoreductase 1"/>
    <property type="match status" value="1"/>
</dbReference>
<evidence type="ECO:0000256" key="4">
    <source>
        <dbReference type="ARBA" id="ARBA00022630"/>
    </source>
</evidence>
<dbReference type="EC" id="1.18.1.-" evidence="9"/>
<dbReference type="InterPro" id="IPR023173">
    <property type="entry name" value="NADPH_Cyt_P450_Rdtase_alpha"/>
</dbReference>
<dbReference type="InterPro" id="IPR028879">
    <property type="entry name" value="NDOR1"/>
</dbReference>
<dbReference type="InterPro" id="IPR029039">
    <property type="entry name" value="Flavoprotein-like_sf"/>
</dbReference>
<dbReference type="InterPro" id="IPR001094">
    <property type="entry name" value="Flavdoxin-like"/>
</dbReference>
<comment type="catalytic activity">
    <reaction evidence="9">
        <text>2 oxidized [2Fe-2S]-[protein] + NADPH = 2 reduced [2Fe-2S]-[protein] + NADP(+) + H(+)</text>
        <dbReference type="Rhea" id="RHEA:67716"/>
        <dbReference type="Rhea" id="RHEA-COMP:17327"/>
        <dbReference type="Rhea" id="RHEA-COMP:17328"/>
        <dbReference type="ChEBI" id="CHEBI:15378"/>
        <dbReference type="ChEBI" id="CHEBI:33737"/>
        <dbReference type="ChEBI" id="CHEBI:33738"/>
        <dbReference type="ChEBI" id="CHEBI:57783"/>
        <dbReference type="ChEBI" id="CHEBI:58349"/>
    </reaction>
</comment>
<evidence type="ECO:0000259" key="11">
    <source>
        <dbReference type="PROSITE" id="PS51384"/>
    </source>
</evidence>
<evidence type="ECO:0000313" key="13">
    <source>
        <dbReference type="Proteomes" id="UP001140094"/>
    </source>
</evidence>
<evidence type="ECO:0000256" key="1">
    <source>
        <dbReference type="ARBA" id="ARBA00001917"/>
    </source>
</evidence>
<keyword evidence="3 9" id="KW-0963">Cytoplasm</keyword>
<dbReference type="SUPFAM" id="SSF52218">
    <property type="entry name" value="Flavoproteins"/>
    <property type="match status" value="1"/>
</dbReference>
<evidence type="ECO:0000256" key="9">
    <source>
        <dbReference type="HAMAP-Rule" id="MF_03178"/>
    </source>
</evidence>
<keyword evidence="5 9" id="KW-0288">FMN</keyword>
<evidence type="ECO:0000313" key="12">
    <source>
        <dbReference type="EMBL" id="KAJ2806486.1"/>
    </source>
</evidence>
<evidence type="ECO:0000256" key="6">
    <source>
        <dbReference type="ARBA" id="ARBA00022827"/>
    </source>
</evidence>
<dbReference type="Gene3D" id="1.20.990.10">
    <property type="entry name" value="NADPH-cytochrome p450 Reductase, Chain A, domain 3"/>
    <property type="match status" value="1"/>
</dbReference>
<dbReference type="PRINTS" id="PR00371">
    <property type="entry name" value="FPNCR"/>
</dbReference>
<dbReference type="InterPro" id="IPR017927">
    <property type="entry name" value="FAD-bd_FR_type"/>
</dbReference>
<comment type="caution">
    <text evidence="9">Lacks conserved residue(s) required for the propagation of feature annotation.</text>
</comment>
<proteinExistence type="inferred from homology"/>
<feature type="binding site" evidence="9">
    <location>
        <position position="557"/>
    </location>
    <ligand>
        <name>NADP(+)</name>
        <dbReference type="ChEBI" id="CHEBI:58349"/>
    </ligand>
</feature>
<dbReference type="GO" id="GO:0005739">
    <property type="term" value="C:mitochondrion"/>
    <property type="evidence" value="ECO:0007669"/>
    <property type="project" value="UniProtKB-SubCell"/>
</dbReference>
<accession>A0A9W8HWL8</accession>
<comment type="subcellular location">
    <subcellularLocation>
        <location evidence="9">Cytoplasm</location>
    </subcellularLocation>
    <subcellularLocation>
        <location evidence="9">Mitochondrion</location>
    </subcellularLocation>
    <text evidence="9">Relocalizes to mitochondria after H(2)O(2) exposure.</text>
</comment>
<dbReference type="PANTHER" id="PTHR19384">
    <property type="entry name" value="NITRIC OXIDE SYNTHASE-RELATED"/>
    <property type="match status" value="1"/>
</dbReference>
<dbReference type="GO" id="GO:0010181">
    <property type="term" value="F:FMN binding"/>
    <property type="evidence" value="ECO:0007669"/>
    <property type="project" value="UniProtKB-UniRule"/>
</dbReference>
<dbReference type="EMBL" id="JANBUO010000186">
    <property type="protein sequence ID" value="KAJ2806486.1"/>
    <property type="molecule type" value="Genomic_DNA"/>
</dbReference>
<keyword evidence="13" id="KW-1185">Reference proteome</keyword>
<dbReference type="GO" id="GO:0016226">
    <property type="term" value="P:iron-sulfur cluster assembly"/>
    <property type="evidence" value="ECO:0007669"/>
    <property type="project" value="UniProtKB-UniRule"/>
</dbReference>
<evidence type="ECO:0000259" key="10">
    <source>
        <dbReference type="PROSITE" id="PS50902"/>
    </source>
</evidence>
<keyword evidence="8 9" id="KW-0560">Oxidoreductase</keyword>
<dbReference type="GO" id="GO:0005829">
    <property type="term" value="C:cytosol"/>
    <property type="evidence" value="ECO:0007669"/>
    <property type="project" value="TreeGrafter"/>
</dbReference>
<dbReference type="SUPFAM" id="SSF52343">
    <property type="entry name" value="Ferredoxin reductase-like, C-terminal NADP-linked domain"/>
    <property type="match status" value="1"/>
</dbReference>
<dbReference type="GO" id="GO:0050661">
    <property type="term" value="F:NADP binding"/>
    <property type="evidence" value="ECO:0007669"/>
    <property type="project" value="UniProtKB-UniRule"/>
</dbReference>
<dbReference type="FunFam" id="3.40.50.80:FF:000030">
    <property type="entry name" value="NADPH-dependent diflavin oxidoreductase 1"/>
    <property type="match status" value="1"/>
</dbReference>
<comment type="caution">
    <text evidence="12">The sequence shown here is derived from an EMBL/GenBank/DDBJ whole genome shotgun (WGS) entry which is preliminary data.</text>
</comment>
<feature type="domain" description="Flavodoxin-like" evidence="10">
    <location>
        <begin position="116"/>
        <end position="261"/>
    </location>
</feature>
<dbReference type="Pfam" id="PF00258">
    <property type="entry name" value="Flavodoxin_1"/>
    <property type="match status" value="1"/>
</dbReference>
<evidence type="ECO:0000256" key="2">
    <source>
        <dbReference type="ARBA" id="ARBA00001974"/>
    </source>
</evidence>
<dbReference type="GO" id="GO:0160246">
    <property type="term" value="F:NADPH-iron-sulfur [2Fe-2S] protein oxidoreductase activity"/>
    <property type="evidence" value="ECO:0007669"/>
    <property type="project" value="InterPro"/>
</dbReference>
<evidence type="ECO:0000256" key="3">
    <source>
        <dbReference type="ARBA" id="ARBA00022490"/>
    </source>
</evidence>
<feature type="binding site" evidence="9">
    <location>
        <begin position="516"/>
        <end position="519"/>
    </location>
    <ligand>
        <name>FAD</name>
        <dbReference type="ChEBI" id="CHEBI:57692"/>
    </ligand>
</feature>
<feature type="binding site" evidence="9">
    <location>
        <begin position="208"/>
        <end position="217"/>
    </location>
    <ligand>
        <name>FMN</name>
        <dbReference type="ChEBI" id="CHEBI:58210"/>
    </ligand>
</feature>
<comment type="subunit">
    <text evidence="9">Interacts with DRE2; as part of the cytosolic iron-sulfur (Fe-S) protein assembly (CIA) machinery.</text>
</comment>
<dbReference type="GO" id="GO:0050660">
    <property type="term" value="F:flavin adenine dinucleotide binding"/>
    <property type="evidence" value="ECO:0007669"/>
    <property type="project" value="UniProtKB-UniRule"/>
</dbReference>
<evidence type="ECO:0000256" key="7">
    <source>
        <dbReference type="ARBA" id="ARBA00022857"/>
    </source>
</evidence>
<dbReference type="PRINTS" id="PR00369">
    <property type="entry name" value="FLAVODOXIN"/>
</dbReference>
<dbReference type="Gene3D" id="3.40.50.360">
    <property type="match status" value="1"/>
</dbReference>
<dbReference type="InterPro" id="IPR003097">
    <property type="entry name" value="CysJ-like_FAD-binding"/>
</dbReference>
<feature type="binding site" evidence="9">
    <location>
        <position position="243"/>
    </location>
    <ligand>
        <name>FMN</name>
        <dbReference type="ChEBI" id="CHEBI:58210"/>
    </ligand>
</feature>
<keyword evidence="7 9" id="KW-0521">NADP</keyword>
<keyword evidence="6 9" id="KW-0274">FAD</keyword>
<dbReference type="AlphaFoldDB" id="A0A9W8HWL8"/>
<feature type="binding site" evidence="9">
    <location>
        <position position="656"/>
    </location>
    <ligand>
        <name>NADP(+)</name>
        <dbReference type="ChEBI" id="CHEBI:58349"/>
    </ligand>
</feature>
<reference evidence="12" key="1">
    <citation type="submission" date="2022-07" db="EMBL/GenBank/DDBJ databases">
        <title>Phylogenomic reconstructions and comparative analyses of Kickxellomycotina fungi.</title>
        <authorList>
            <person name="Reynolds N.K."/>
            <person name="Stajich J.E."/>
            <person name="Barry K."/>
            <person name="Grigoriev I.V."/>
            <person name="Crous P."/>
            <person name="Smith M.E."/>
        </authorList>
    </citation>
    <scope>NUCLEOTIDE SEQUENCE</scope>
    <source>
        <strain evidence="12">NRRL 1565</strain>
    </source>
</reference>
<comment type="similarity">
    <text evidence="9">In the N-terminal section; belongs to the flavodoxin family.</text>
</comment>
<dbReference type="InterPro" id="IPR008254">
    <property type="entry name" value="Flavodoxin/NO_synth"/>
</dbReference>
<feature type="binding site" evidence="9">
    <location>
        <begin position="612"/>
        <end position="613"/>
    </location>
    <ligand>
        <name>NADP(+)</name>
        <dbReference type="ChEBI" id="CHEBI:58349"/>
    </ligand>
</feature>
<dbReference type="Gene3D" id="2.40.30.10">
    <property type="entry name" value="Translation factors"/>
    <property type="match status" value="1"/>
</dbReference>
<dbReference type="OrthoDB" id="1856718at2759"/>
<dbReference type="InterPro" id="IPR017938">
    <property type="entry name" value="Riboflavin_synthase-like_b-brl"/>
</dbReference>
<comment type="function">
    <text evidence="9">NADPH-dependent reductase which is a central component of the cytosolic iron-sulfur (Fe-S) protein assembly (CIA) machinery. Transfers electrons from NADPH via its FAD and FMN prosthetic groups to the [2Fe-2S] cluster of DRE2, another key component of the CIA machinery. In turn, this reduced cluster provides electrons for assembly of cytosolic iron-sulfur cluster proteins. Positively controls H(2)O(2)-induced cell death.</text>
</comment>
<comment type="similarity">
    <text evidence="9">In the C-terminal section; belongs to the flavoprotein pyridine nucleotide cytochrome reductase family.</text>
</comment>
<evidence type="ECO:0000256" key="8">
    <source>
        <dbReference type="ARBA" id="ARBA00023002"/>
    </source>
</evidence>
<gene>
    <name evidence="9 12" type="primary">TAH18</name>
    <name evidence="12" type="ORF">H4R20_001669</name>
</gene>
<feature type="binding site" evidence="9">
    <location>
        <begin position="482"/>
        <end position="485"/>
    </location>
    <ligand>
        <name>FAD</name>
        <dbReference type="ChEBI" id="CHEBI:57692"/>
    </ligand>
</feature>
<dbReference type="InterPro" id="IPR039261">
    <property type="entry name" value="FNR_nucleotide-bd"/>
</dbReference>
<dbReference type="Pfam" id="PF00667">
    <property type="entry name" value="FAD_binding_1"/>
    <property type="match status" value="1"/>
</dbReference>